<keyword evidence="6" id="KW-1185">Reference proteome</keyword>
<proteinExistence type="predicted"/>
<dbReference type="PANTHER" id="PTHR43309:SF5">
    <property type="entry name" value="5-OXOPROLINASE SUBUNIT C"/>
    <property type="match status" value="1"/>
</dbReference>
<keyword evidence="2" id="KW-0378">Hydrolase</keyword>
<dbReference type="InterPro" id="IPR029000">
    <property type="entry name" value="Cyclophilin-like_dom_sf"/>
</dbReference>
<evidence type="ECO:0000313" key="5">
    <source>
        <dbReference type="EMBL" id="RFU70286.1"/>
    </source>
</evidence>
<evidence type="ECO:0000256" key="3">
    <source>
        <dbReference type="ARBA" id="ARBA00022840"/>
    </source>
</evidence>
<feature type="domain" description="Carboxyltransferase" evidence="4">
    <location>
        <begin position="25"/>
        <end position="307"/>
    </location>
</feature>
<organism evidence="5 6">
    <name type="scientific">Peribacillus saganii</name>
    <dbReference type="NCBI Taxonomy" id="2303992"/>
    <lineage>
        <taxon>Bacteria</taxon>
        <taxon>Bacillati</taxon>
        <taxon>Bacillota</taxon>
        <taxon>Bacilli</taxon>
        <taxon>Bacillales</taxon>
        <taxon>Bacillaceae</taxon>
        <taxon>Peribacillus</taxon>
    </lineage>
</organism>
<dbReference type="GO" id="GO:0005524">
    <property type="term" value="F:ATP binding"/>
    <property type="evidence" value="ECO:0007669"/>
    <property type="project" value="UniProtKB-KW"/>
</dbReference>
<keyword evidence="1" id="KW-0547">Nucleotide-binding</keyword>
<dbReference type="OrthoDB" id="9782422at2"/>
<dbReference type="InterPro" id="IPR003778">
    <property type="entry name" value="CT_A_B"/>
</dbReference>
<evidence type="ECO:0000256" key="1">
    <source>
        <dbReference type="ARBA" id="ARBA00022741"/>
    </source>
</evidence>
<dbReference type="InterPro" id="IPR052708">
    <property type="entry name" value="PxpC"/>
</dbReference>
<name>A0A372LQF9_9BACI</name>
<dbReference type="GO" id="GO:0016787">
    <property type="term" value="F:hydrolase activity"/>
    <property type="evidence" value="ECO:0007669"/>
    <property type="project" value="UniProtKB-KW"/>
</dbReference>
<dbReference type="Proteomes" id="UP000264541">
    <property type="component" value="Unassembled WGS sequence"/>
</dbReference>
<sequence>MEFLEIIKPGLLTTIQDLGRKDYQIYGISTCGAMDPFSSRIANILVGNNEVEAVLEVTLVGPKIKFIHDGLIAITGADLSSRLNGETIPLWKSIKVSKGDILDFGPIRYGCRSYIAVAGGIDVPQIMGSKSTFIRGGYGGLDGRKLQKGDTISIDGSKLNTSLITSRKLPPSYILNFEEDRKVRVILGPQLEAFTKDAIEDLFLTPYKISIDSDRMGYRLEGVPLTHVMGADILSDFITAGSIQVPGSGQPIVLMSDCQVTGGYTKIGVVIGVDLPYLAQKKPGDYVRFEKIGIAEAQRLWKKQEQILSIMNKVNYTQV</sequence>
<dbReference type="AlphaFoldDB" id="A0A372LQF9"/>
<evidence type="ECO:0000256" key="2">
    <source>
        <dbReference type="ARBA" id="ARBA00022801"/>
    </source>
</evidence>
<gene>
    <name evidence="5" type="ORF">D0469_06715</name>
</gene>
<dbReference type="SMART" id="SM00797">
    <property type="entry name" value="AHS2"/>
    <property type="match status" value="1"/>
</dbReference>
<comment type="caution">
    <text evidence="5">The sequence shown here is derived from an EMBL/GenBank/DDBJ whole genome shotgun (WGS) entry which is preliminary data.</text>
</comment>
<accession>A0A372LQF9</accession>
<dbReference type="PANTHER" id="PTHR43309">
    <property type="entry name" value="5-OXOPROLINASE SUBUNIT C"/>
    <property type="match status" value="1"/>
</dbReference>
<dbReference type="SUPFAM" id="SSF50891">
    <property type="entry name" value="Cyclophilin-like"/>
    <property type="match status" value="1"/>
</dbReference>
<dbReference type="NCBIfam" id="TIGR00724">
    <property type="entry name" value="urea_amlyse_rel"/>
    <property type="match status" value="1"/>
</dbReference>
<evidence type="ECO:0000313" key="6">
    <source>
        <dbReference type="Proteomes" id="UP000264541"/>
    </source>
</evidence>
<dbReference type="GO" id="GO:0016740">
    <property type="term" value="F:transferase activity"/>
    <property type="evidence" value="ECO:0007669"/>
    <property type="project" value="UniProtKB-KW"/>
</dbReference>
<dbReference type="Pfam" id="PF02626">
    <property type="entry name" value="CT_A_B"/>
    <property type="match status" value="1"/>
</dbReference>
<keyword evidence="3" id="KW-0067">ATP-binding</keyword>
<protein>
    <submittedName>
        <fullName evidence="5">Biotin-dependent carboxyltransferase family protein</fullName>
    </submittedName>
</protein>
<dbReference type="Gene3D" id="2.40.100.10">
    <property type="entry name" value="Cyclophilin-like"/>
    <property type="match status" value="1"/>
</dbReference>
<dbReference type="EMBL" id="QVTE01000016">
    <property type="protein sequence ID" value="RFU70286.1"/>
    <property type="molecule type" value="Genomic_DNA"/>
</dbReference>
<evidence type="ECO:0000259" key="4">
    <source>
        <dbReference type="SMART" id="SM00797"/>
    </source>
</evidence>
<keyword evidence="5" id="KW-0808">Transferase</keyword>
<reference evidence="5 6" key="1">
    <citation type="submission" date="2018-08" db="EMBL/GenBank/DDBJ databases">
        <title>Bacillus chawlae sp. nov., Bacillus glennii sp. nov., and Bacillus saganii sp. nov. Isolated from the Vehicle Assembly Building at Kennedy Space Center where the Viking Spacecraft were Assembled.</title>
        <authorList>
            <person name="Seuylemezian A."/>
            <person name="Vaishampayan P."/>
        </authorList>
    </citation>
    <scope>NUCLEOTIDE SEQUENCE [LARGE SCALE GENOMIC DNA]</scope>
    <source>
        <strain evidence="5 6">V47-23a</strain>
    </source>
</reference>